<organism evidence="1 2">
    <name type="scientific">candidate division KSB3 bacterium</name>
    <dbReference type="NCBI Taxonomy" id="2044937"/>
    <lineage>
        <taxon>Bacteria</taxon>
        <taxon>candidate division KSB3</taxon>
    </lineage>
</organism>
<dbReference type="Proteomes" id="UP000229740">
    <property type="component" value="Unassembled WGS sequence"/>
</dbReference>
<comment type="caution">
    <text evidence="1">The sequence shown here is derived from an EMBL/GenBank/DDBJ whole genome shotgun (WGS) entry which is preliminary data.</text>
</comment>
<proteinExistence type="predicted"/>
<dbReference type="AlphaFoldDB" id="A0A2G6E3B8"/>
<accession>A0A2G6E3B8</accession>
<sequence length="67" mass="7849">MVKLKTRAGKCVKRKMKRHYRKCHLGALDILEQQTWSQKDADHQHALCPATCDGYATDWHAMQPNLW</sequence>
<protein>
    <submittedName>
        <fullName evidence="1">Uncharacterized protein</fullName>
    </submittedName>
</protein>
<name>A0A2G6E3B8_9BACT</name>
<evidence type="ECO:0000313" key="2">
    <source>
        <dbReference type="Proteomes" id="UP000229740"/>
    </source>
</evidence>
<dbReference type="EMBL" id="PDPS01000033">
    <property type="protein sequence ID" value="PID56556.1"/>
    <property type="molecule type" value="Genomic_DNA"/>
</dbReference>
<evidence type="ECO:0000313" key="1">
    <source>
        <dbReference type="EMBL" id="PID56556.1"/>
    </source>
</evidence>
<gene>
    <name evidence="1" type="ORF">CSB45_11055</name>
</gene>
<reference evidence="1 2" key="1">
    <citation type="submission" date="2017-10" db="EMBL/GenBank/DDBJ databases">
        <title>Novel microbial diversity and functional potential in the marine mammal oral microbiome.</title>
        <authorList>
            <person name="Dudek N.K."/>
            <person name="Sun C.L."/>
            <person name="Burstein D."/>
            <person name="Kantor R.S."/>
            <person name="Aliaga Goltsman D.S."/>
            <person name="Bik E.M."/>
            <person name="Thomas B.C."/>
            <person name="Banfield J.F."/>
            <person name="Relman D.A."/>
        </authorList>
    </citation>
    <scope>NUCLEOTIDE SEQUENCE [LARGE SCALE GENOMIC DNA]</scope>
    <source>
        <strain evidence="1">DOLZORAL124_49_17</strain>
    </source>
</reference>